<dbReference type="GO" id="GO:0016887">
    <property type="term" value="F:ATP hydrolysis activity"/>
    <property type="evidence" value="ECO:0007669"/>
    <property type="project" value="InterPro"/>
</dbReference>
<organism evidence="13">
    <name type="scientific">Tigriopus japonicus</name>
    <name type="common">Copepod</name>
    <dbReference type="NCBI Taxonomy" id="158387"/>
    <lineage>
        <taxon>Eukaryota</taxon>
        <taxon>Metazoa</taxon>
        <taxon>Ecdysozoa</taxon>
        <taxon>Arthropoda</taxon>
        <taxon>Crustacea</taxon>
        <taxon>Multicrustacea</taxon>
        <taxon>Hexanauplia</taxon>
        <taxon>Copepoda</taxon>
        <taxon>Harpacticoida</taxon>
        <taxon>Harpacticidae</taxon>
        <taxon>Tigriopus</taxon>
    </lineage>
</organism>
<dbReference type="GO" id="GO:0031409">
    <property type="term" value="F:pigment binding"/>
    <property type="evidence" value="ECO:0007669"/>
    <property type="project" value="UniProtKB-KW"/>
</dbReference>
<dbReference type="GO" id="GO:0005886">
    <property type="term" value="C:plasma membrane"/>
    <property type="evidence" value="ECO:0007669"/>
    <property type="project" value="TreeGrafter"/>
</dbReference>
<dbReference type="SUPFAM" id="SSF52540">
    <property type="entry name" value="P-loop containing nucleoside triphosphate hydrolases"/>
    <property type="match status" value="1"/>
</dbReference>
<evidence type="ECO:0000256" key="5">
    <source>
        <dbReference type="ARBA" id="ARBA00022692"/>
    </source>
</evidence>
<feature type="transmembrane region" description="Helical" evidence="11">
    <location>
        <begin position="481"/>
        <end position="508"/>
    </location>
</feature>
<dbReference type="InterPro" id="IPR027417">
    <property type="entry name" value="P-loop_NTPase"/>
</dbReference>
<dbReference type="Pfam" id="PF19055">
    <property type="entry name" value="ABC2_membrane_7"/>
    <property type="match status" value="1"/>
</dbReference>
<evidence type="ECO:0000256" key="7">
    <source>
        <dbReference type="ARBA" id="ARBA00022840"/>
    </source>
</evidence>
<dbReference type="EMBL" id="KF906299">
    <property type="protein sequence ID" value="AHK05664.1"/>
    <property type="molecule type" value="mRNA"/>
</dbReference>
<keyword evidence="7 13" id="KW-0067">ATP-binding</keyword>
<keyword evidence="8 11" id="KW-1133">Transmembrane helix</keyword>
<evidence type="ECO:0000256" key="2">
    <source>
        <dbReference type="ARBA" id="ARBA00005814"/>
    </source>
</evidence>
<reference evidence="13" key="1">
    <citation type="submission" date="2013-11" db="EMBL/GenBank/DDBJ databases">
        <title>The ABC transporter gene family of the intertidal copepod, Tigriopus japonicus.</title>
        <authorList>
            <person name="Rhee J.-S."/>
            <person name="Kim B.-M."/>
            <person name="Jeong C.-B."/>
            <person name="Lee J.-S."/>
        </authorList>
    </citation>
    <scope>NUCLEOTIDE SEQUENCE</scope>
</reference>
<protein>
    <recommendedName>
        <fullName evidence="10">Protein white</fullName>
    </recommendedName>
</protein>
<sequence>MENYAFDQNEIQDHEPHVQHKALPQTATPLAINRGKKGRTTSLTVQNEQITFSWEGITVQTSSSNNRCFGFKRRLVSEPKKILKNVSGFVKPGQLVAIMGASGAGKSTLINSLTYRNLNGLEIISGTRYANGVVVNPNSLTAVSGYVQQDDLFIGTLSVREQLEFQALVRMESQIPKSTRMEMVDAVIQELGLEKCQNQIIGVPGKLDGISGGEMKRLAFACEVLTNPSLLFCDEPTTGLDSYMAQNVVQVLRALAAKGKTIVCTIHQPSSQVFALFDRILLMAEGRLAYIGDLAKAAMFFDRIGLPCPDMYNPADHYIHVLAVTPGKEDECRTKVKEICDLFENSLEGKHVFNEVQNQKNNVGSIPNLGNGNESGKVSPYRASWMEQFKALLWRSWLSVIKNPSVTKVRFVQTLLISLVLGLIYLNQELSQEGVMNINGALFLLLTNMTFMNLFTVMNVFSMELPIFLREHFNGMYRVDVYYICKQLAELPVFLVFPILFVSIYYWMVGLNPLAGRFFVTMAIATLLAQVVISFGYFISCVTPSLSVALALAPPLTIPIMLFGGFFLNFEAIPKWLGWLQYLSWFKYGNEILVINQWKGVALNCTERCNFETGQDVIDFYNFNEDNYGFDIAMLVVMTILFRILGFLALLARTYQKQI</sequence>
<evidence type="ECO:0000256" key="4">
    <source>
        <dbReference type="ARBA" id="ARBA00022474"/>
    </source>
</evidence>
<feature type="transmembrane region" description="Helical" evidence="11">
    <location>
        <begin position="438"/>
        <end position="461"/>
    </location>
</feature>
<evidence type="ECO:0000256" key="10">
    <source>
        <dbReference type="ARBA" id="ARBA00039188"/>
    </source>
</evidence>
<comment type="similarity">
    <text evidence="2">Belongs to the ABC transporter superfamily. ABCG family. Eye pigment precursor importer (TC 3.A.1.204) subfamily.</text>
</comment>
<dbReference type="PROSITE" id="PS50893">
    <property type="entry name" value="ABC_TRANSPORTER_2"/>
    <property type="match status" value="1"/>
</dbReference>
<feature type="domain" description="ABC transporter" evidence="12">
    <location>
        <begin position="45"/>
        <end position="310"/>
    </location>
</feature>
<feature type="transmembrane region" description="Helical" evidence="11">
    <location>
        <begin position="632"/>
        <end position="652"/>
    </location>
</feature>
<evidence type="ECO:0000259" key="12">
    <source>
        <dbReference type="PROSITE" id="PS50893"/>
    </source>
</evidence>
<dbReference type="InterPro" id="IPR043926">
    <property type="entry name" value="ABCG_dom"/>
</dbReference>
<dbReference type="GO" id="GO:0140359">
    <property type="term" value="F:ABC-type transporter activity"/>
    <property type="evidence" value="ECO:0007669"/>
    <property type="project" value="InterPro"/>
</dbReference>
<evidence type="ECO:0000313" key="13">
    <source>
        <dbReference type="EMBL" id="AHK05664.1"/>
    </source>
</evidence>
<evidence type="ECO:0000256" key="8">
    <source>
        <dbReference type="ARBA" id="ARBA00022989"/>
    </source>
</evidence>
<evidence type="ECO:0000256" key="11">
    <source>
        <dbReference type="SAM" id="Phobius"/>
    </source>
</evidence>
<dbReference type="InterPro" id="IPR003593">
    <property type="entry name" value="AAA+_ATPase"/>
</dbReference>
<dbReference type="GO" id="GO:0030659">
    <property type="term" value="C:cytoplasmic vesicle membrane"/>
    <property type="evidence" value="ECO:0007669"/>
    <property type="project" value="TreeGrafter"/>
</dbReference>
<keyword evidence="5 11" id="KW-0812">Transmembrane</keyword>
<keyword evidence="9 11" id="KW-0472">Membrane</keyword>
<dbReference type="InterPro" id="IPR017871">
    <property type="entry name" value="ABC_transporter-like_CS"/>
</dbReference>
<name>A0A0A7AS64_TIGJA</name>
<dbReference type="NCBIfam" id="TIGR00955">
    <property type="entry name" value="3a01204"/>
    <property type="match status" value="1"/>
</dbReference>
<dbReference type="Gene3D" id="3.40.50.300">
    <property type="entry name" value="P-loop containing nucleotide triphosphate hydrolases"/>
    <property type="match status" value="1"/>
</dbReference>
<evidence type="ECO:0000256" key="6">
    <source>
        <dbReference type="ARBA" id="ARBA00022741"/>
    </source>
</evidence>
<keyword evidence="3" id="KW-0813">Transport</keyword>
<dbReference type="InterPro" id="IPR050352">
    <property type="entry name" value="ABCG_transporters"/>
</dbReference>
<accession>A0A0A7AS64</accession>
<feature type="transmembrane region" description="Helical" evidence="11">
    <location>
        <begin position="546"/>
        <end position="568"/>
    </location>
</feature>
<dbReference type="Pfam" id="PF00005">
    <property type="entry name" value="ABC_tran"/>
    <property type="match status" value="1"/>
</dbReference>
<evidence type="ECO:0000256" key="1">
    <source>
        <dbReference type="ARBA" id="ARBA00004141"/>
    </source>
</evidence>
<dbReference type="PANTHER" id="PTHR48041:SF129">
    <property type="entry name" value="PROTEIN WHITE"/>
    <property type="match status" value="1"/>
</dbReference>
<keyword evidence="4" id="KW-0608">Pigment</keyword>
<dbReference type="PANTHER" id="PTHR48041">
    <property type="entry name" value="ABC TRANSPORTER G FAMILY MEMBER 28"/>
    <property type="match status" value="1"/>
</dbReference>
<evidence type="ECO:0000256" key="9">
    <source>
        <dbReference type="ARBA" id="ARBA00023136"/>
    </source>
</evidence>
<dbReference type="SMART" id="SM00382">
    <property type="entry name" value="AAA"/>
    <property type="match status" value="1"/>
</dbReference>
<dbReference type="InterPro" id="IPR013525">
    <property type="entry name" value="ABC2_TM"/>
</dbReference>
<feature type="transmembrane region" description="Helical" evidence="11">
    <location>
        <begin position="514"/>
        <end position="539"/>
    </location>
</feature>
<keyword evidence="6" id="KW-0547">Nucleotide-binding</keyword>
<dbReference type="CDD" id="cd03213">
    <property type="entry name" value="ABCG_EPDR"/>
    <property type="match status" value="1"/>
</dbReference>
<dbReference type="PROSITE" id="PS00211">
    <property type="entry name" value="ABC_TRANSPORTER_1"/>
    <property type="match status" value="1"/>
</dbReference>
<dbReference type="GO" id="GO:0005524">
    <property type="term" value="F:ATP binding"/>
    <property type="evidence" value="ECO:0007669"/>
    <property type="project" value="UniProtKB-KW"/>
</dbReference>
<proteinExistence type="evidence at transcript level"/>
<dbReference type="Pfam" id="PF01061">
    <property type="entry name" value="ABC2_membrane"/>
    <property type="match status" value="1"/>
</dbReference>
<dbReference type="InterPro" id="IPR003439">
    <property type="entry name" value="ABC_transporter-like_ATP-bd"/>
</dbReference>
<evidence type="ECO:0000256" key="3">
    <source>
        <dbReference type="ARBA" id="ARBA00022448"/>
    </source>
</evidence>
<comment type="subcellular location">
    <subcellularLocation>
        <location evidence="1">Membrane</location>
        <topology evidence="1">Multi-pass membrane protein</topology>
    </subcellularLocation>
</comment>
<dbReference type="InterPro" id="IPR005284">
    <property type="entry name" value="Pigment_permease/Abcg"/>
</dbReference>
<dbReference type="AlphaFoldDB" id="A0A0A7AS64"/>